<dbReference type="PANTHER" id="PTHR43744:SF12">
    <property type="entry name" value="ABC TRANSPORTER PERMEASE PROTEIN MG189-RELATED"/>
    <property type="match status" value="1"/>
</dbReference>
<accession>A0A3T1D0G4</accession>
<evidence type="ECO:0000256" key="5">
    <source>
        <dbReference type="ARBA" id="ARBA00022989"/>
    </source>
</evidence>
<feature type="transmembrane region" description="Helical" evidence="7">
    <location>
        <begin position="233"/>
        <end position="258"/>
    </location>
</feature>
<dbReference type="Pfam" id="PF00528">
    <property type="entry name" value="BPD_transp_1"/>
    <property type="match status" value="1"/>
</dbReference>
<feature type="transmembrane region" description="Helical" evidence="7">
    <location>
        <begin position="304"/>
        <end position="325"/>
    </location>
</feature>
<evidence type="ECO:0000256" key="4">
    <source>
        <dbReference type="ARBA" id="ARBA00022692"/>
    </source>
</evidence>
<dbReference type="RefSeq" id="WP_130605435.1">
    <property type="nucleotide sequence ID" value="NZ_AP019400.1"/>
</dbReference>
<dbReference type="OrthoDB" id="2527574at2"/>
<keyword evidence="3" id="KW-1003">Cell membrane</keyword>
<organism evidence="9 10">
    <name type="scientific">Cohnella abietis</name>
    <dbReference type="NCBI Taxonomy" id="2507935"/>
    <lineage>
        <taxon>Bacteria</taxon>
        <taxon>Bacillati</taxon>
        <taxon>Bacillota</taxon>
        <taxon>Bacilli</taxon>
        <taxon>Bacillales</taxon>
        <taxon>Paenibacillaceae</taxon>
        <taxon>Cohnella</taxon>
    </lineage>
</organism>
<evidence type="ECO:0000313" key="9">
    <source>
        <dbReference type="EMBL" id="BBI31551.1"/>
    </source>
</evidence>
<proteinExistence type="inferred from homology"/>
<dbReference type="EMBL" id="AP019400">
    <property type="protein sequence ID" value="BBI31551.1"/>
    <property type="molecule type" value="Genomic_DNA"/>
</dbReference>
<dbReference type="InterPro" id="IPR035906">
    <property type="entry name" value="MetI-like_sf"/>
</dbReference>
<dbReference type="AlphaFoldDB" id="A0A3T1D0G4"/>
<keyword evidence="5 7" id="KW-1133">Transmembrane helix</keyword>
<reference evidence="9 10" key="1">
    <citation type="submission" date="2019-01" db="EMBL/GenBank/DDBJ databases">
        <title>Complete genome sequence of Cohnella hallensis HS21 isolated from Korean fir (Abies koreana) rhizospheric soil.</title>
        <authorList>
            <person name="Jiang L."/>
            <person name="Kang S.W."/>
            <person name="Kim S."/>
            <person name="Jung J."/>
            <person name="Kim C.Y."/>
            <person name="Kim D.H."/>
            <person name="Kim S.W."/>
            <person name="Lee J."/>
        </authorList>
    </citation>
    <scope>NUCLEOTIDE SEQUENCE [LARGE SCALE GENOMIC DNA]</scope>
    <source>
        <strain evidence="9 10">HS21</strain>
    </source>
</reference>
<evidence type="ECO:0000256" key="7">
    <source>
        <dbReference type="RuleBase" id="RU363032"/>
    </source>
</evidence>
<keyword evidence="6 7" id="KW-0472">Membrane</keyword>
<dbReference type="CDD" id="cd06261">
    <property type="entry name" value="TM_PBP2"/>
    <property type="match status" value="1"/>
</dbReference>
<protein>
    <recommendedName>
        <fullName evidence="8">ABC transmembrane type-1 domain-containing protein</fullName>
    </recommendedName>
</protein>
<name>A0A3T1D0G4_9BACL</name>
<dbReference type="GO" id="GO:0005886">
    <property type="term" value="C:plasma membrane"/>
    <property type="evidence" value="ECO:0007669"/>
    <property type="project" value="UniProtKB-SubCell"/>
</dbReference>
<dbReference type="GO" id="GO:0055085">
    <property type="term" value="P:transmembrane transport"/>
    <property type="evidence" value="ECO:0007669"/>
    <property type="project" value="InterPro"/>
</dbReference>
<dbReference type="Proteomes" id="UP000289856">
    <property type="component" value="Chromosome"/>
</dbReference>
<gene>
    <name evidence="9" type="ORF">KCTCHS21_09500</name>
</gene>
<feature type="transmembrane region" description="Helical" evidence="7">
    <location>
        <begin position="404"/>
        <end position="423"/>
    </location>
</feature>
<dbReference type="PROSITE" id="PS50928">
    <property type="entry name" value="ABC_TM1"/>
    <property type="match status" value="1"/>
</dbReference>
<feature type="transmembrane region" description="Helical" evidence="7">
    <location>
        <begin position="350"/>
        <end position="371"/>
    </location>
</feature>
<evidence type="ECO:0000313" key="10">
    <source>
        <dbReference type="Proteomes" id="UP000289856"/>
    </source>
</evidence>
<evidence type="ECO:0000256" key="1">
    <source>
        <dbReference type="ARBA" id="ARBA00004651"/>
    </source>
</evidence>
<evidence type="ECO:0000256" key="2">
    <source>
        <dbReference type="ARBA" id="ARBA00022448"/>
    </source>
</evidence>
<comment type="similarity">
    <text evidence="7">Belongs to the binding-protein-dependent transport system permease family.</text>
</comment>
<sequence>MSNNNNHIKEKGHRTMKLIAYLITLFFILAALFPLFWMISSSMKNELSITANPPKWLPSIPQTIQVTLDYTDQATEDADFYEKDAMKAIWFPWKMNSRDLIGAVVIEGVKDGRLLYRAKTAGYSFRYAHKFIVPSSLFSGDGMDNKLSDIRKQKYSTFKWYGDAGISNEKATTNSDSEVVHHFQEFYQTTEFVKGKSLSLATSRNFWSIFDSYRTVILMGQAQSSNGPSYLHYFYNSAFVTLTSILLQLVIGSLAAYAISFTIRSKKLQLWLTMFFLATLAVPDIVLLVPLYLTMNQLHLVNSLWGIILPHTAWGIVIFLFKGFFDQLPRELMQAAEVDGASDIRKFAQIVLPMSIPIFTVVTVMTFLPVWNEFLWPLVIATGQDNWTITVALNSLQSTTPANIVMAVGVLSMIPLLIVFATCQKYIEKGASFTGVKG</sequence>
<dbReference type="Gene3D" id="1.10.3720.10">
    <property type="entry name" value="MetI-like"/>
    <property type="match status" value="2"/>
</dbReference>
<dbReference type="KEGG" id="cohn:KCTCHS21_09500"/>
<evidence type="ECO:0000256" key="3">
    <source>
        <dbReference type="ARBA" id="ARBA00022475"/>
    </source>
</evidence>
<evidence type="ECO:0000259" key="8">
    <source>
        <dbReference type="PROSITE" id="PS50928"/>
    </source>
</evidence>
<evidence type="ECO:0000256" key="6">
    <source>
        <dbReference type="ARBA" id="ARBA00023136"/>
    </source>
</evidence>
<dbReference type="InterPro" id="IPR000515">
    <property type="entry name" value="MetI-like"/>
</dbReference>
<feature type="transmembrane region" description="Helical" evidence="7">
    <location>
        <begin position="18"/>
        <end position="39"/>
    </location>
</feature>
<keyword evidence="10" id="KW-1185">Reference proteome</keyword>
<keyword evidence="4 7" id="KW-0812">Transmembrane</keyword>
<dbReference type="SUPFAM" id="SSF161098">
    <property type="entry name" value="MetI-like"/>
    <property type="match status" value="1"/>
</dbReference>
<feature type="transmembrane region" description="Helical" evidence="7">
    <location>
        <begin position="270"/>
        <end position="292"/>
    </location>
</feature>
<keyword evidence="2 7" id="KW-0813">Transport</keyword>
<feature type="domain" description="ABC transmembrane type-1" evidence="8">
    <location>
        <begin position="234"/>
        <end position="423"/>
    </location>
</feature>
<dbReference type="PANTHER" id="PTHR43744">
    <property type="entry name" value="ABC TRANSPORTER PERMEASE PROTEIN MG189-RELATED-RELATED"/>
    <property type="match status" value="1"/>
</dbReference>
<comment type="subcellular location">
    <subcellularLocation>
        <location evidence="1 7">Cell membrane</location>
        <topology evidence="1 7">Multi-pass membrane protein</topology>
    </subcellularLocation>
</comment>